<proteinExistence type="predicted"/>
<dbReference type="OrthoDB" id="7003900at2"/>
<evidence type="ECO:0000313" key="2">
    <source>
        <dbReference type="Proteomes" id="UP000199570"/>
    </source>
</evidence>
<dbReference type="AlphaFoldDB" id="A0A1H1FIN4"/>
<protein>
    <submittedName>
        <fullName evidence="1">Uncharacterized protein</fullName>
    </submittedName>
</protein>
<accession>A0A1H1FIN4</accession>
<organism evidence="1 2">
    <name type="scientific">Pseudomonas moorei</name>
    <dbReference type="NCBI Taxonomy" id="395599"/>
    <lineage>
        <taxon>Bacteria</taxon>
        <taxon>Pseudomonadati</taxon>
        <taxon>Pseudomonadota</taxon>
        <taxon>Gammaproteobacteria</taxon>
        <taxon>Pseudomonadales</taxon>
        <taxon>Pseudomonadaceae</taxon>
        <taxon>Pseudomonas</taxon>
    </lineage>
</organism>
<reference evidence="2" key="1">
    <citation type="submission" date="2016-10" db="EMBL/GenBank/DDBJ databases">
        <authorList>
            <person name="Varghese N."/>
            <person name="Submissions S."/>
        </authorList>
    </citation>
    <scope>NUCLEOTIDE SEQUENCE [LARGE SCALE GENOMIC DNA]</scope>
    <source>
        <strain evidence="2">BS3775</strain>
    </source>
</reference>
<dbReference type="Proteomes" id="UP000199570">
    <property type="component" value="Unassembled WGS sequence"/>
</dbReference>
<dbReference type="RefSeq" id="WP_090322364.1">
    <property type="nucleotide sequence ID" value="NZ_FNKJ01000003.1"/>
</dbReference>
<evidence type="ECO:0000313" key="1">
    <source>
        <dbReference type="EMBL" id="SDR00704.1"/>
    </source>
</evidence>
<keyword evidence="2" id="KW-1185">Reference proteome</keyword>
<dbReference type="EMBL" id="FNKJ01000003">
    <property type="protein sequence ID" value="SDR00704.1"/>
    <property type="molecule type" value="Genomic_DNA"/>
</dbReference>
<sequence>MNTIYVLCYDILDPGIELMLGWFDDPVLAKSTAESMTTAWHDRIRASRQAGYDGEPIPHSENYFRSYWVEELQKL</sequence>
<name>A0A1H1FIN4_9PSED</name>
<gene>
    <name evidence="1" type="ORF">SAMN04490195_2722</name>
</gene>